<dbReference type="Proteomes" id="UP000203962">
    <property type="component" value="Segment"/>
</dbReference>
<sequence>MSSPHRLTPPPNYTPVLLAVVIGVGLAVVTNQLTRSTLPHVGDNIHSLPHGGNYKDGTKSVIYRGPAPFQRSHSTAPPFNAVLLLTFAIWFLSCRTRRAAIGIHVCHTCSQTREQQ</sequence>
<evidence type="ECO:0000313" key="2">
    <source>
        <dbReference type="EMBL" id="CAF04080.1"/>
    </source>
</evidence>
<keyword evidence="1" id="KW-1133">Transmembrane helix</keyword>
<dbReference type="KEGG" id="vg:7040114"/>
<reference evidence="2 3" key="1">
    <citation type="submission" date="2004-01" db="EMBL/GenBank/DDBJ databases">
        <authorList>
            <person name="Ryu K."/>
        </authorList>
    </citation>
    <scope>NUCLEOTIDE SEQUENCE [LARGE SCALE GENOMIC DNA]</scope>
    <source>
        <strain evidence="3">type strain: HVX-Kr</strain>
    </source>
</reference>
<organism evidence="2 3">
    <name type="scientific">Hosta virus X</name>
    <dbReference type="NCBI Taxonomy" id="214439"/>
    <lineage>
        <taxon>Viruses</taxon>
        <taxon>Riboviria</taxon>
        <taxon>Orthornavirae</taxon>
        <taxon>Kitrinoviricota</taxon>
        <taxon>Alsuviricetes</taxon>
        <taxon>Tymovirales</taxon>
        <taxon>Alphaflexiviridae</taxon>
        <taxon>Potexvirus</taxon>
        <taxon>Potexvirus ecshostae</taxon>
    </lineage>
</organism>
<evidence type="ECO:0000313" key="3">
    <source>
        <dbReference type="Proteomes" id="UP000203962"/>
    </source>
</evidence>
<keyword evidence="1" id="KW-0812">Transmembrane</keyword>
<dbReference type="Pfam" id="PF01307">
    <property type="entry name" value="Plant_vir_prot"/>
    <property type="match status" value="1"/>
</dbReference>
<evidence type="ECO:0000256" key="1">
    <source>
        <dbReference type="SAM" id="Phobius"/>
    </source>
</evidence>
<feature type="transmembrane region" description="Helical" evidence="1">
    <location>
        <begin position="12"/>
        <end position="30"/>
    </location>
</feature>
<keyword evidence="1" id="KW-0472">Membrane</keyword>
<dbReference type="RefSeq" id="YP_002308466.1">
    <property type="nucleotide sequence ID" value="NC_011544.1"/>
</dbReference>
<proteinExistence type="predicted"/>
<reference evidence="2 3" key="2">
    <citation type="submission" date="2005-02" db="EMBL/GenBank/DDBJ databases">
        <title>Complete nucleotide sequence analysis and genome structure of Hosta virus X isolated from Hosta plants.</title>
        <authorList>
            <person name="Park M."/>
        </authorList>
    </citation>
    <scope>NUCLEOTIDE SEQUENCE [LARGE SCALE GENOMIC DNA]</scope>
    <source>
        <strain evidence="3">type strain: HVX-Kr</strain>
    </source>
</reference>
<gene>
    <name evidence="2" type="primary">Xgp3</name>
</gene>
<keyword evidence="3" id="KW-1185">Reference proteome</keyword>
<protein>
    <submittedName>
        <fullName evidence="2">13 kDa protein</fullName>
    </submittedName>
</protein>
<name>Q5GR26_9VIRU</name>
<dbReference type="EMBL" id="AJ620114">
    <property type="protein sequence ID" value="CAF04080.1"/>
    <property type="molecule type" value="Genomic_RNA"/>
</dbReference>
<feature type="transmembrane region" description="Helical" evidence="1">
    <location>
        <begin position="76"/>
        <end position="94"/>
    </location>
</feature>
<accession>Q5GR26</accession>
<dbReference type="InterPro" id="IPR001896">
    <property type="entry name" value="Plant_vir_prot"/>
</dbReference>
<dbReference type="OrthoDB" id="20634at10239"/>